<dbReference type="Proteomes" id="UP000177376">
    <property type="component" value="Unassembled WGS sequence"/>
</dbReference>
<name>A0A1G1YL80_9BACT</name>
<dbReference type="AlphaFoldDB" id="A0A1G1YL80"/>
<reference evidence="1 2" key="1">
    <citation type="journal article" date="2016" name="Nat. Commun.">
        <title>Thousands of microbial genomes shed light on interconnected biogeochemical processes in an aquifer system.</title>
        <authorList>
            <person name="Anantharaman K."/>
            <person name="Brown C.T."/>
            <person name="Hug L.A."/>
            <person name="Sharon I."/>
            <person name="Castelle C.J."/>
            <person name="Probst A.J."/>
            <person name="Thomas B.C."/>
            <person name="Singh A."/>
            <person name="Wilkins M.J."/>
            <person name="Karaoz U."/>
            <person name="Brodie E.L."/>
            <person name="Williams K.H."/>
            <person name="Hubbard S.S."/>
            <person name="Banfield J.F."/>
        </authorList>
    </citation>
    <scope>NUCLEOTIDE SEQUENCE [LARGE SCALE GENOMIC DNA]</scope>
</reference>
<proteinExistence type="predicted"/>
<comment type="caution">
    <text evidence="1">The sequence shown here is derived from an EMBL/GenBank/DDBJ whole genome shotgun (WGS) entry which is preliminary data.</text>
</comment>
<evidence type="ECO:0008006" key="3">
    <source>
        <dbReference type="Google" id="ProtNLM"/>
    </source>
</evidence>
<gene>
    <name evidence="1" type="ORF">A3A02_02475</name>
</gene>
<protein>
    <recommendedName>
        <fullName evidence="3">Tim44-like domain-containing protein</fullName>
    </recommendedName>
</protein>
<evidence type="ECO:0000313" key="2">
    <source>
        <dbReference type="Proteomes" id="UP000177376"/>
    </source>
</evidence>
<evidence type="ECO:0000313" key="1">
    <source>
        <dbReference type="EMBL" id="OGY53021.1"/>
    </source>
</evidence>
<accession>A0A1G1YL80</accession>
<sequence>MDRKKIIIISLAVIVLLTLVSLFVFFSPLNRQPAEVVKTEEKLPPLANQIKQLPPPSPQRVANEQNYPLGLEQFALAYAERFASYSSDANFKNLKDLKLISTPKMQSFIDDLIAASTLGSLGYEAAAAKALNSQLVYSKDDKALIEISLQLTKFSGDRSQPVTEYNRLHLTSIKVGEQWQIDEAEWQ</sequence>
<organism evidence="1 2">
    <name type="scientific">Candidatus Buchananbacteria bacterium RIFCSPLOWO2_01_FULL_39_33</name>
    <dbReference type="NCBI Taxonomy" id="1797543"/>
    <lineage>
        <taxon>Bacteria</taxon>
        <taxon>Candidatus Buchananiibacteriota</taxon>
    </lineage>
</organism>
<dbReference type="EMBL" id="MHIM01000007">
    <property type="protein sequence ID" value="OGY53021.1"/>
    <property type="molecule type" value="Genomic_DNA"/>
</dbReference>